<proteinExistence type="predicted"/>
<reference evidence="2" key="1">
    <citation type="submission" date="2022-11" db="UniProtKB">
        <authorList>
            <consortium name="WormBaseParasite"/>
        </authorList>
    </citation>
    <scope>IDENTIFICATION</scope>
</reference>
<evidence type="ECO:0000313" key="1">
    <source>
        <dbReference type="Proteomes" id="UP000887578"/>
    </source>
</evidence>
<dbReference type="Proteomes" id="UP000887578">
    <property type="component" value="Unplaced"/>
</dbReference>
<evidence type="ECO:0000313" key="2">
    <source>
        <dbReference type="WBParaSite" id="PDA_v2.g4928.t1"/>
    </source>
</evidence>
<protein>
    <submittedName>
        <fullName evidence="2">Uncharacterized protein</fullName>
    </submittedName>
</protein>
<name>A0A914QTD2_9BILA</name>
<organism evidence="1 2">
    <name type="scientific">Panagrolaimus davidi</name>
    <dbReference type="NCBI Taxonomy" id="227884"/>
    <lineage>
        <taxon>Eukaryota</taxon>
        <taxon>Metazoa</taxon>
        <taxon>Ecdysozoa</taxon>
        <taxon>Nematoda</taxon>
        <taxon>Chromadorea</taxon>
        <taxon>Rhabditida</taxon>
        <taxon>Tylenchina</taxon>
        <taxon>Panagrolaimomorpha</taxon>
        <taxon>Panagrolaimoidea</taxon>
        <taxon>Panagrolaimidae</taxon>
        <taxon>Panagrolaimus</taxon>
    </lineage>
</organism>
<dbReference type="AlphaFoldDB" id="A0A914QTD2"/>
<accession>A0A914QTD2</accession>
<keyword evidence="1" id="KW-1185">Reference proteome</keyword>
<dbReference type="WBParaSite" id="PDA_v2.g4928.t1">
    <property type="protein sequence ID" value="PDA_v2.g4928.t1"/>
    <property type="gene ID" value="PDA_v2.g4928"/>
</dbReference>
<sequence length="93" mass="11038">MSAIFKNQSDYDFDNSFDNNVDMETPQNFMLKVNDLQHKNKRTYANDDVDDGFNFETANLKYKKQKFEFEDEDEKSKKDVDLNGILLIEIQQL</sequence>